<reference evidence="2" key="1">
    <citation type="submission" date="2016-11" db="UniProtKB">
        <authorList>
            <consortium name="WormBaseParasite"/>
        </authorList>
    </citation>
    <scope>IDENTIFICATION</scope>
    <source>
        <strain evidence="2">KR3021</strain>
    </source>
</reference>
<evidence type="ECO:0000313" key="2">
    <source>
        <dbReference type="WBParaSite" id="RSKR_0000144800.1"/>
    </source>
</evidence>
<evidence type="ECO:0000313" key="1">
    <source>
        <dbReference type="Proteomes" id="UP000095286"/>
    </source>
</evidence>
<accession>A0AC35TJV6</accession>
<organism evidence="1 2">
    <name type="scientific">Rhabditophanes sp. KR3021</name>
    <dbReference type="NCBI Taxonomy" id="114890"/>
    <lineage>
        <taxon>Eukaryota</taxon>
        <taxon>Metazoa</taxon>
        <taxon>Ecdysozoa</taxon>
        <taxon>Nematoda</taxon>
        <taxon>Chromadorea</taxon>
        <taxon>Rhabditida</taxon>
        <taxon>Tylenchina</taxon>
        <taxon>Panagrolaimomorpha</taxon>
        <taxon>Strongyloidoidea</taxon>
        <taxon>Alloionematidae</taxon>
        <taxon>Rhabditophanes</taxon>
    </lineage>
</organism>
<dbReference type="WBParaSite" id="RSKR_0000144800.1">
    <property type="protein sequence ID" value="RSKR_0000144800.1"/>
    <property type="gene ID" value="RSKR_0000144800"/>
</dbReference>
<proteinExistence type="predicted"/>
<name>A0AC35TJV6_9BILA</name>
<dbReference type="Proteomes" id="UP000095286">
    <property type="component" value="Unplaced"/>
</dbReference>
<protein>
    <submittedName>
        <fullName evidence="2">Nkap_C domain-containing protein</fullName>
    </submittedName>
</protein>
<sequence>MSKSHDKYRHGKRNHSRSKSPRRSLYSKEYDGTKDKSTIDLRDHKKDHGGKFEDPRSNTRGSKVNDDLNSTTIKQNWSDSKTDKDGKQNTLISKYRDYASNDGGLSQSFSQTADYWDFKREERDKISRRPKVSVWSDSPSSSELKLIEEEHRKFKEERGRENEEMEEEIKDAMEVSKKEHLDMIPMELEVKPPICIEESESDEDVIGPVIPPQIKAEHDLATETGRNYGYGDAMNKGEGAAMAAYIAQGKRIPRRGEIGLSSNEIIDYEKVGFVMSGSRNKRMETVRIRKENQVMTAEEQRLLLKHTDQERKEKEAIIMDQFQKLIQSKNSANNST</sequence>